<evidence type="ECO:0000259" key="5">
    <source>
        <dbReference type="PROSITE" id="PS51007"/>
    </source>
</evidence>
<proteinExistence type="predicted"/>
<dbReference type="Gene3D" id="1.10.760.10">
    <property type="entry name" value="Cytochrome c-like domain"/>
    <property type="match status" value="1"/>
</dbReference>
<keyword evidence="1 4" id="KW-0349">Heme</keyword>
<dbReference type="NCBIfam" id="TIGR04485">
    <property type="entry name" value="thiosulf_SoxX"/>
    <property type="match status" value="1"/>
</dbReference>
<protein>
    <submittedName>
        <fullName evidence="6">Sulfur oxidation c-type cytochrome SoxX</fullName>
    </submittedName>
</protein>
<sequence>MCDDKDNPPKDAVTQGGCVVISRTKGNCMACHRIAGVPSGDIAPPLAEVSKRIPDKARLRAQIDDAPKLNPNTVMPPFGRHGILTQDEVDKVVEFLLTL</sequence>
<dbReference type="GO" id="GO:0009055">
    <property type="term" value="F:electron transfer activity"/>
    <property type="evidence" value="ECO:0007669"/>
    <property type="project" value="InterPro"/>
</dbReference>
<keyword evidence="2 4" id="KW-0479">Metal-binding</keyword>
<dbReference type="GO" id="GO:0046872">
    <property type="term" value="F:metal ion binding"/>
    <property type="evidence" value="ECO:0007669"/>
    <property type="project" value="UniProtKB-KW"/>
</dbReference>
<dbReference type="SUPFAM" id="SSF46626">
    <property type="entry name" value="Cytochrome c"/>
    <property type="match status" value="1"/>
</dbReference>
<keyword evidence="3 4" id="KW-0408">Iron</keyword>
<evidence type="ECO:0000256" key="3">
    <source>
        <dbReference type="ARBA" id="ARBA00023004"/>
    </source>
</evidence>
<dbReference type="InterPro" id="IPR030999">
    <property type="entry name" value="Thiosulf_SoxX"/>
</dbReference>
<accession>A0A1F6TKM5</accession>
<dbReference type="Proteomes" id="UP000178885">
    <property type="component" value="Unassembled WGS sequence"/>
</dbReference>
<name>A0A1F6TKM5_9PROT</name>
<reference evidence="6 7" key="1">
    <citation type="journal article" date="2016" name="Nat. Commun.">
        <title>Thousands of microbial genomes shed light on interconnected biogeochemical processes in an aquifer system.</title>
        <authorList>
            <person name="Anantharaman K."/>
            <person name="Brown C.T."/>
            <person name="Hug L.A."/>
            <person name="Sharon I."/>
            <person name="Castelle C.J."/>
            <person name="Probst A.J."/>
            <person name="Thomas B.C."/>
            <person name="Singh A."/>
            <person name="Wilkins M.J."/>
            <person name="Karaoz U."/>
            <person name="Brodie E.L."/>
            <person name="Williams K.H."/>
            <person name="Hubbard S.S."/>
            <person name="Banfield J.F."/>
        </authorList>
    </citation>
    <scope>NUCLEOTIDE SEQUENCE [LARGE SCALE GENOMIC DNA]</scope>
</reference>
<dbReference type="STRING" id="1817760.A2151_00540"/>
<dbReference type="InterPro" id="IPR036909">
    <property type="entry name" value="Cyt_c-like_dom_sf"/>
</dbReference>
<comment type="caution">
    <text evidence="6">The sequence shown here is derived from an EMBL/GenBank/DDBJ whole genome shotgun (WGS) entry which is preliminary data.</text>
</comment>
<organism evidence="6 7">
    <name type="scientific">Candidatus Muproteobacteria bacterium RBG_16_65_34</name>
    <dbReference type="NCBI Taxonomy" id="1817760"/>
    <lineage>
        <taxon>Bacteria</taxon>
        <taxon>Pseudomonadati</taxon>
        <taxon>Pseudomonadota</taxon>
        <taxon>Candidatus Muproteobacteria</taxon>
    </lineage>
</organism>
<evidence type="ECO:0000256" key="1">
    <source>
        <dbReference type="ARBA" id="ARBA00022617"/>
    </source>
</evidence>
<dbReference type="AlphaFoldDB" id="A0A1F6TKM5"/>
<feature type="domain" description="Cytochrome c" evidence="5">
    <location>
        <begin position="11"/>
        <end position="99"/>
    </location>
</feature>
<dbReference type="GO" id="GO:0020037">
    <property type="term" value="F:heme binding"/>
    <property type="evidence" value="ECO:0007669"/>
    <property type="project" value="InterPro"/>
</dbReference>
<evidence type="ECO:0000313" key="6">
    <source>
        <dbReference type="EMBL" id="OGI45684.1"/>
    </source>
</evidence>
<evidence type="ECO:0000313" key="7">
    <source>
        <dbReference type="Proteomes" id="UP000178885"/>
    </source>
</evidence>
<dbReference type="Pfam" id="PF00034">
    <property type="entry name" value="Cytochrom_C"/>
    <property type="match status" value="1"/>
</dbReference>
<dbReference type="PROSITE" id="PS51007">
    <property type="entry name" value="CYTC"/>
    <property type="match status" value="1"/>
</dbReference>
<dbReference type="EMBL" id="MFSU01000098">
    <property type="protein sequence ID" value="OGI45684.1"/>
    <property type="molecule type" value="Genomic_DNA"/>
</dbReference>
<evidence type="ECO:0000256" key="2">
    <source>
        <dbReference type="ARBA" id="ARBA00022723"/>
    </source>
</evidence>
<evidence type="ECO:0000256" key="4">
    <source>
        <dbReference type="PROSITE-ProRule" id="PRU00433"/>
    </source>
</evidence>
<gene>
    <name evidence="6" type="ORF">A2151_00540</name>
</gene>
<dbReference type="InterPro" id="IPR009056">
    <property type="entry name" value="Cyt_c-like_dom"/>
</dbReference>